<proteinExistence type="inferred from homology"/>
<feature type="binding site" evidence="12">
    <location>
        <position position="69"/>
    </location>
    <ligand>
        <name>Mg(2+)</name>
        <dbReference type="ChEBI" id="CHEBI:18420"/>
        <label>1</label>
    </ligand>
</feature>
<evidence type="ECO:0000256" key="4">
    <source>
        <dbReference type="ARBA" id="ARBA00041057"/>
    </source>
</evidence>
<dbReference type="PANTHER" id="PTHR16222:SF24">
    <property type="entry name" value="ADP-RIBOSYLHYDROLASE ARH3"/>
    <property type="match status" value="1"/>
</dbReference>
<keyword evidence="12" id="KW-0460">Magnesium</keyword>
<dbReference type="Proteomes" id="UP000887540">
    <property type="component" value="Unplaced"/>
</dbReference>
<feature type="binding site" evidence="12">
    <location>
        <position position="67"/>
    </location>
    <ligand>
        <name>Mg(2+)</name>
        <dbReference type="ChEBI" id="CHEBI:18420"/>
        <label>1</label>
    </ligand>
</feature>
<dbReference type="WBParaSite" id="ACRNAN_Path_532.g2020.t1">
    <property type="protein sequence ID" value="ACRNAN_Path_532.g2020.t1"/>
    <property type="gene ID" value="ACRNAN_Path_532.g2020"/>
</dbReference>
<evidence type="ECO:0000256" key="7">
    <source>
        <dbReference type="ARBA" id="ARBA00042722"/>
    </source>
</evidence>
<dbReference type="Pfam" id="PF03747">
    <property type="entry name" value="ADP_ribosyl_GH"/>
    <property type="match status" value="1"/>
</dbReference>
<comment type="similarity">
    <text evidence="1">Belongs to the ADP-ribosylglycohydrolase family.</text>
</comment>
<evidence type="ECO:0000256" key="12">
    <source>
        <dbReference type="PIRSR" id="PIRSR605502-1"/>
    </source>
</evidence>
<keyword evidence="13" id="KW-1185">Reference proteome</keyword>
<evidence type="ECO:0000256" key="3">
    <source>
        <dbReference type="ARBA" id="ARBA00022801"/>
    </source>
</evidence>
<evidence type="ECO:0000256" key="1">
    <source>
        <dbReference type="ARBA" id="ARBA00010702"/>
    </source>
</evidence>
<dbReference type="Gene3D" id="1.10.4080.10">
    <property type="entry name" value="ADP-ribosylation/Crystallin J1"/>
    <property type="match status" value="1"/>
</dbReference>
<evidence type="ECO:0000313" key="13">
    <source>
        <dbReference type="Proteomes" id="UP000887540"/>
    </source>
</evidence>
<keyword evidence="3" id="KW-0378">Hydrolase</keyword>
<dbReference type="GO" id="GO:0005634">
    <property type="term" value="C:nucleus"/>
    <property type="evidence" value="ECO:0007669"/>
    <property type="project" value="TreeGrafter"/>
</dbReference>
<dbReference type="InterPro" id="IPR005502">
    <property type="entry name" value="Ribosyl_crysJ1"/>
</dbReference>
<dbReference type="GO" id="GO:0004649">
    <property type="term" value="F:poly(ADP-ribose) glycohydrolase activity"/>
    <property type="evidence" value="ECO:0007669"/>
    <property type="project" value="UniProtKB-EC"/>
</dbReference>
<dbReference type="GO" id="GO:0005739">
    <property type="term" value="C:mitochondrion"/>
    <property type="evidence" value="ECO:0007669"/>
    <property type="project" value="TreeGrafter"/>
</dbReference>
<protein>
    <recommendedName>
        <fullName evidence="4">ADP-ribosylhydrolase ARH3</fullName>
        <ecNumber evidence="2">3.2.1.143</ecNumber>
    </recommendedName>
    <alternativeName>
        <fullName evidence="5">ADP-ribose glycohydrolase ARH3</fullName>
    </alternativeName>
    <alternativeName>
        <fullName evidence="6">ADP-ribosylhydrolase 3</fullName>
    </alternativeName>
    <alternativeName>
        <fullName evidence="9">O-acetyl-ADP-ribose deacetylase ARH3</fullName>
    </alternativeName>
    <alternativeName>
        <fullName evidence="10">Poly(ADP-ribose) glycohydrolase ARH3</fullName>
    </alternativeName>
    <alternativeName>
        <fullName evidence="8">[Protein ADP-ribosylarginine] hydrolase-like protein 2</fullName>
    </alternativeName>
    <alternativeName>
        <fullName evidence="7">[Protein ADP-ribosylserine] hydrolase</fullName>
    </alternativeName>
</protein>
<evidence type="ECO:0000256" key="5">
    <source>
        <dbReference type="ARBA" id="ARBA00042398"/>
    </source>
</evidence>
<evidence type="ECO:0000256" key="10">
    <source>
        <dbReference type="ARBA" id="ARBA00043193"/>
    </source>
</evidence>
<comment type="cofactor">
    <cofactor evidence="12">
        <name>Mg(2+)</name>
        <dbReference type="ChEBI" id="CHEBI:18420"/>
    </cofactor>
    <text evidence="12">Binds 2 magnesium ions per subunit.</text>
</comment>
<reference evidence="14" key="1">
    <citation type="submission" date="2022-11" db="UniProtKB">
        <authorList>
            <consortium name="WormBaseParasite"/>
        </authorList>
    </citation>
    <scope>IDENTIFICATION</scope>
</reference>
<accession>A0A914C7Y1</accession>
<comment type="catalytic activity">
    <reaction evidence="11">
        <text>alpha-NAD(+) + H2O = ADP-D-ribose + nicotinamide + H(+)</text>
        <dbReference type="Rhea" id="RHEA:68792"/>
        <dbReference type="ChEBI" id="CHEBI:15377"/>
        <dbReference type="ChEBI" id="CHEBI:15378"/>
        <dbReference type="ChEBI" id="CHEBI:17154"/>
        <dbReference type="ChEBI" id="CHEBI:57967"/>
        <dbReference type="ChEBI" id="CHEBI:77017"/>
    </reaction>
</comment>
<evidence type="ECO:0000256" key="9">
    <source>
        <dbReference type="ARBA" id="ARBA00043187"/>
    </source>
</evidence>
<name>A0A914C7Y1_9BILA</name>
<feature type="binding site" evidence="12">
    <location>
        <position position="294"/>
    </location>
    <ligand>
        <name>Mg(2+)</name>
        <dbReference type="ChEBI" id="CHEBI:18420"/>
        <label>1</label>
    </ligand>
</feature>
<dbReference type="SUPFAM" id="SSF101478">
    <property type="entry name" value="ADP-ribosylglycohydrolase"/>
    <property type="match status" value="1"/>
</dbReference>
<dbReference type="InterPro" id="IPR050792">
    <property type="entry name" value="ADP-ribosylglycohydrolase"/>
</dbReference>
<dbReference type="PANTHER" id="PTHR16222">
    <property type="entry name" value="ADP-RIBOSYLGLYCOHYDROLASE"/>
    <property type="match status" value="1"/>
</dbReference>
<dbReference type="GO" id="GO:0046872">
    <property type="term" value="F:metal ion binding"/>
    <property type="evidence" value="ECO:0007669"/>
    <property type="project" value="UniProtKB-KW"/>
</dbReference>
<organism evidence="13 14">
    <name type="scientific">Acrobeloides nanus</name>
    <dbReference type="NCBI Taxonomy" id="290746"/>
    <lineage>
        <taxon>Eukaryota</taxon>
        <taxon>Metazoa</taxon>
        <taxon>Ecdysozoa</taxon>
        <taxon>Nematoda</taxon>
        <taxon>Chromadorea</taxon>
        <taxon>Rhabditida</taxon>
        <taxon>Tylenchina</taxon>
        <taxon>Cephalobomorpha</taxon>
        <taxon>Cephaloboidea</taxon>
        <taxon>Cephalobidae</taxon>
        <taxon>Acrobeloides</taxon>
    </lineage>
</organism>
<dbReference type="InterPro" id="IPR036705">
    <property type="entry name" value="Ribosyl_crysJ1_sf"/>
</dbReference>
<dbReference type="AlphaFoldDB" id="A0A914C7Y1"/>
<sequence length="351" mass="38635">MSCDLDVEMKRVFGVFYGQLIGDALGCRYEFKNSTIVCNKMAKDRQPDGFLPILGGGPFGLRPGQITDDSELALSLARSLVANKKYDKFDVACSYAFWTQSDPPDMGITTLNALKITKILTSTWRTDLNLDQKRQIYEKIHQNISLYCKTSLSNGCLMRISPLAIAYRKDLDKLKEFAMEDAGLTHLDKVVFDAVRVYTHAIALLINGVDKNEVFEEAQKTAETNVIQGHLEDAKTKAIPVRLPKEPVEFTDGDASFVGYLGVALQSAFYELLHATSFASGVEAAIARGGDTDTNGCIVATLLGARFGVDDIPEAWIKSVRNAVPRSESLDFVSVKDVDSFVPQLANILND</sequence>
<keyword evidence="12" id="KW-0479">Metal-binding</keyword>
<dbReference type="EC" id="3.2.1.143" evidence="2"/>
<evidence type="ECO:0000256" key="11">
    <source>
        <dbReference type="ARBA" id="ARBA00049015"/>
    </source>
</evidence>
<feature type="binding site" evidence="12">
    <location>
        <position position="68"/>
    </location>
    <ligand>
        <name>Mg(2+)</name>
        <dbReference type="ChEBI" id="CHEBI:18420"/>
        <label>1</label>
    </ligand>
</feature>
<evidence type="ECO:0000256" key="2">
    <source>
        <dbReference type="ARBA" id="ARBA00012255"/>
    </source>
</evidence>
<evidence type="ECO:0000313" key="14">
    <source>
        <dbReference type="WBParaSite" id="ACRNAN_Path_532.g2020.t1"/>
    </source>
</evidence>
<evidence type="ECO:0000256" key="8">
    <source>
        <dbReference type="ARBA" id="ARBA00042850"/>
    </source>
</evidence>
<feature type="binding site" evidence="12">
    <location>
        <position position="293"/>
    </location>
    <ligand>
        <name>Mg(2+)</name>
        <dbReference type="ChEBI" id="CHEBI:18420"/>
        <label>1</label>
    </ligand>
</feature>
<evidence type="ECO:0000256" key="6">
    <source>
        <dbReference type="ARBA" id="ARBA00042471"/>
    </source>
</evidence>
<feature type="binding site" evidence="12">
    <location>
        <position position="291"/>
    </location>
    <ligand>
        <name>Mg(2+)</name>
        <dbReference type="ChEBI" id="CHEBI:18420"/>
        <label>1</label>
    </ligand>
</feature>